<sequence>MGSALEPLSPDLLSDSTIFHVSRARRSSTGDLAAFLAAAPYCKACTPNTCVSYVILYLGVKISWGYHDSVLRGHRHRRHQLPLRGCLESFFEVEIPENSPVAGYNLLVFRQRHEAHDKPMQV</sequence>
<organism evidence="1 2">
    <name type="scientific">Frankliniella occidentalis</name>
    <name type="common">Western flower thrips</name>
    <name type="synonym">Euthrips occidentalis</name>
    <dbReference type="NCBI Taxonomy" id="133901"/>
    <lineage>
        <taxon>Eukaryota</taxon>
        <taxon>Metazoa</taxon>
        <taxon>Ecdysozoa</taxon>
        <taxon>Arthropoda</taxon>
        <taxon>Hexapoda</taxon>
        <taxon>Insecta</taxon>
        <taxon>Pterygota</taxon>
        <taxon>Neoptera</taxon>
        <taxon>Paraneoptera</taxon>
        <taxon>Thysanoptera</taxon>
        <taxon>Terebrantia</taxon>
        <taxon>Thripoidea</taxon>
        <taxon>Thripidae</taxon>
        <taxon>Frankliniella</taxon>
    </lineage>
</organism>
<reference evidence="2" key="1">
    <citation type="submission" date="2025-08" db="UniProtKB">
        <authorList>
            <consortium name="RefSeq"/>
        </authorList>
    </citation>
    <scope>IDENTIFICATION</scope>
    <source>
        <tissue evidence="2">Whole organism</tissue>
    </source>
</reference>
<dbReference type="RefSeq" id="XP_052133570.1">
    <property type="nucleotide sequence ID" value="XM_052277610.1"/>
</dbReference>
<dbReference type="KEGG" id="foc:113216407"/>
<gene>
    <name evidence="2" type="primary">LOC113216407</name>
</gene>
<dbReference type="Proteomes" id="UP000504606">
    <property type="component" value="Unplaced"/>
</dbReference>
<protein>
    <submittedName>
        <fullName evidence="2">Uncharacterized protein LOC113216407</fullName>
    </submittedName>
</protein>
<proteinExistence type="predicted"/>
<evidence type="ECO:0000313" key="2">
    <source>
        <dbReference type="RefSeq" id="XP_052133570.1"/>
    </source>
</evidence>
<dbReference type="AlphaFoldDB" id="A0A9C6XCR5"/>
<accession>A0A9C6XCR5</accession>
<evidence type="ECO:0000313" key="1">
    <source>
        <dbReference type="Proteomes" id="UP000504606"/>
    </source>
</evidence>
<dbReference type="GeneID" id="113216407"/>
<name>A0A9C6XCR5_FRAOC</name>
<keyword evidence="1" id="KW-1185">Reference proteome</keyword>